<dbReference type="AlphaFoldDB" id="A0A183TJE6"/>
<evidence type="ECO:0000313" key="3">
    <source>
        <dbReference type="WBParaSite" id="SSLN_0001722901-mRNA-1"/>
    </source>
</evidence>
<dbReference type="Proteomes" id="UP000275846">
    <property type="component" value="Unassembled WGS sequence"/>
</dbReference>
<accession>A0A183TJE6</accession>
<sequence length="153" mass="17097">MAWYNLDLTALRETRSSDQGQLEEVGAPERSDTGVALDIQTDIVGHLPYLPQGINVRLMSLWLQNWRQIATIVSVFSSPLTNFIEVKKNFYEYLTALLATVLRRISLFALVILKPSSAQTMPREGEGWVSMVPAAGTIMMTIFCETVLKTVSC</sequence>
<proteinExistence type="predicted"/>
<name>A0A183TJE6_SCHSO</name>
<organism evidence="3">
    <name type="scientific">Schistocephalus solidus</name>
    <name type="common">Tapeworm</name>
    <dbReference type="NCBI Taxonomy" id="70667"/>
    <lineage>
        <taxon>Eukaryota</taxon>
        <taxon>Metazoa</taxon>
        <taxon>Spiralia</taxon>
        <taxon>Lophotrochozoa</taxon>
        <taxon>Platyhelminthes</taxon>
        <taxon>Cestoda</taxon>
        <taxon>Eucestoda</taxon>
        <taxon>Diphyllobothriidea</taxon>
        <taxon>Diphyllobothriidae</taxon>
        <taxon>Schistocephalus</taxon>
    </lineage>
</organism>
<reference evidence="3" key="1">
    <citation type="submission" date="2016-06" db="UniProtKB">
        <authorList>
            <consortium name="WormBaseParasite"/>
        </authorList>
    </citation>
    <scope>IDENTIFICATION</scope>
</reference>
<evidence type="ECO:0000313" key="2">
    <source>
        <dbReference type="Proteomes" id="UP000275846"/>
    </source>
</evidence>
<protein>
    <submittedName>
        <fullName evidence="1 3">Uncharacterized protein</fullName>
    </submittedName>
</protein>
<gene>
    <name evidence="1" type="ORF">SSLN_LOCUS16594</name>
</gene>
<reference evidence="1 2" key="2">
    <citation type="submission" date="2018-11" db="EMBL/GenBank/DDBJ databases">
        <authorList>
            <consortium name="Pathogen Informatics"/>
        </authorList>
    </citation>
    <scope>NUCLEOTIDE SEQUENCE [LARGE SCALE GENOMIC DNA]</scope>
    <source>
        <strain evidence="1 2">NST_G2</strain>
    </source>
</reference>
<evidence type="ECO:0000313" key="1">
    <source>
        <dbReference type="EMBL" id="VDM02980.1"/>
    </source>
</evidence>
<dbReference type="EMBL" id="UYSU01041276">
    <property type="protein sequence ID" value="VDM02980.1"/>
    <property type="molecule type" value="Genomic_DNA"/>
</dbReference>
<dbReference type="WBParaSite" id="SSLN_0001722901-mRNA-1">
    <property type="protein sequence ID" value="SSLN_0001722901-mRNA-1"/>
    <property type="gene ID" value="SSLN_0001722901"/>
</dbReference>
<keyword evidence="2" id="KW-1185">Reference proteome</keyword>